<evidence type="ECO:0000313" key="4">
    <source>
        <dbReference type="Proteomes" id="UP000593566"/>
    </source>
</evidence>
<dbReference type="RefSeq" id="XP_037150570.1">
    <property type="nucleotide sequence ID" value="XM_037293741.1"/>
</dbReference>
<gene>
    <name evidence="3" type="ORF">HO133_002816</name>
</gene>
<dbReference type="GeneID" id="59331228"/>
<name>A0A8H6FAE4_9LECA</name>
<feature type="compositionally biased region" description="Polar residues" evidence="1">
    <location>
        <begin position="1"/>
        <end position="11"/>
    </location>
</feature>
<dbReference type="SUPFAM" id="SSF57959">
    <property type="entry name" value="Leucine zipper domain"/>
    <property type="match status" value="1"/>
</dbReference>
<organism evidence="3 4">
    <name type="scientific">Letharia lupina</name>
    <dbReference type="NCBI Taxonomy" id="560253"/>
    <lineage>
        <taxon>Eukaryota</taxon>
        <taxon>Fungi</taxon>
        <taxon>Dikarya</taxon>
        <taxon>Ascomycota</taxon>
        <taxon>Pezizomycotina</taxon>
        <taxon>Lecanoromycetes</taxon>
        <taxon>OSLEUM clade</taxon>
        <taxon>Lecanoromycetidae</taxon>
        <taxon>Lecanorales</taxon>
        <taxon>Lecanorineae</taxon>
        <taxon>Parmeliaceae</taxon>
        <taxon>Letharia</taxon>
    </lineage>
</organism>
<feature type="compositionally biased region" description="Polar residues" evidence="1">
    <location>
        <begin position="134"/>
        <end position="146"/>
    </location>
</feature>
<dbReference type="InterPro" id="IPR046347">
    <property type="entry name" value="bZIP_sf"/>
</dbReference>
<dbReference type="PROSITE" id="PS00036">
    <property type="entry name" value="BZIP_BASIC"/>
    <property type="match status" value="1"/>
</dbReference>
<dbReference type="Proteomes" id="UP000593566">
    <property type="component" value="Unassembled WGS sequence"/>
</dbReference>
<sequence length="294" mass="33099">MRTMQRNSSYSLPYPGPTSPKYSSSHSTSSAFSASANPNEDWTKISDLAERRRIQNRIAQRNYRKKIKRRLEDLERRAGSSSASPEQSHAELAPMIQESHTHRRNEEGVKRKPSKQDSAASKGRRRSPEPLLTPYSTPKTGRSSKSPYHYHRELSISPPPSYNYSYSLPEPVIQAPYPQHSPFNTLPAPYPDYSGQPQYLPPLPTTLPSMVPYELGPSKHNGFLDEDILSQYETGYAPFAGIDLPMQQSYQDSNAHTPPLSHSHSFEYSRDGSPSMIFPGTPVSIPDSPRLVIR</sequence>
<dbReference type="PANTHER" id="PTHR39607">
    <property type="entry name" value="XANTHOCILLIN BIOSYNTHESIS CLUSTER TRANSCRIPTION FACTOR XANC-RELATED"/>
    <property type="match status" value="1"/>
</dbReference>
<dbReference type="CDD" id="cd14688">
    <property type="entry name" value="bZIP_YAP"/>
    <property type="match status" value="1"/>
</dbReference>
<proteinExistence type="predicted"/>
<dbReference type="Gene3D" id="1.20.5.170">
    <property type="match status" value="1"/>
</dbReference>
<feature type="compositionally biased region" description="Basic and acidic residues" evidence="1">
    <location>
        <begin position="41"/>
        <end position="53"/>
    </location>
</feature>
<feature type="domain" description="BZIP" evidence="2">
    <location>
        <begin position="51"/>
        <end position="66"/>
    </location>
</feature>
<protein>
    <recommendedName>
        <fullName evidence="2">BZIP domain-containing protein</fullName>
    </recommendedName>
</protein>
<dbReference type="InterPro" id="IPR004827">
    <property type="entry name" value="bZIP"/>
</dbReference>
<feature type="region of interest" description="Disordered" evidence="1">
    <location>
        <begin position="249"/>
        <end position="281"/>
    </location>
</feature>
<accession>A0A8H6FAE4</accession>
<feature type="compositionally biased region" description="Low complexity" evidence="1">
    <location>
        <begin position="23"/>
        <end position="36"/>
    </location>
</feature>
<evidence type="ECO:0000259" key="2">
    <source>
        <dbReference type="PROSITE" id="PS00036"/>
    </source>
</evidence>
<dbReference type="InterPro" id="IPR052635">
    <property type="entry name" value="Sec_Metab_Biosynth_Reg"/>
</dbReference>
<dbReference type="PANTHER" id="PTHR39607:SF1">
    <property type="entry name" value="B-ZIP TRANSCRIPTION FACTOR (EUROFUNG)"/>
    <property type="match status" value="1"/>
</dbReference>
<dbReference type="EMBL" id="JACCJB010000015">
    <property type="protein sequence ID" value="KAF6221135.1"/>
    <property type="molecule type" value="Genomic_DNA"/>
</dbReference>
<dbReference type="GO" id="GO:0003700">
    <property type="term" value="F:DNA-binding transcription factor activity"/>
    <property type="evidence" value="ECO:0007669"/>
    <property type="project" value="InterPro"/>
</dbReference>
<comment type="caution">
    <text evidence="3">The sequence shown here is derived from an EMBL/GenBank/DDBJ whole genome shotgun (WGS) entry which is preliminary data.</text>
</comment>
<evidence type="ECO:0000256" key="1">
    <source>
        <dbReference type="SAM" id="MobiDB-lite"/>
    </source>
</evidence>
<feature type="region of interest" description="Disordered" evidence="1">
    <location>
        <begin position="1"/>
        <end position="154"/>
    </location>
</feature>
<reference evidence="3 4" key="1">
    <citation type="journal article" date="2020" name="Genomics">
        <title>Complete, high-quality genomes from long-read metagenomic sequencing of two wolf lichen thalli reveals enigmatic genome architecture.</title>
        <authorList>
            <person name="McKenzie S.K."/>
            <person name="Walston R.F."/>
            <person name="Allen J.L."/>
        </authorList>
    </citation>
    <scope>NUCLEOTIDE SEQUENCE [LARGE SCALE GENOMIC DNA]</scope>
    <source>
        <strain evidence="3">WasteWater1</strain>
    </source>
</reference>
<dbReference type="AlphaFoldDB" id="A0A8H6FAE4"/>
<evidence type="ECO:0000313" key="3">
    <source>
        <dbReference type="EMBL" id="KAF6221135.1"/>
    </source>
</evidence>
<feature type="compositionally biased region" description="Polar residues" evidence="1">
    <location>
        <begin position="249"/>
        <end position="263"/>
    </location>
</feature>
<keyword evidence="4" id="KW-1185">Reference proteome</keyword>